<accession>A0A927PZ73</accession>
<dbReference type="SUPFAM" id="SSF50891">
    <property type="entry name" value="Cyclophilin-like"/>
    <property type="match status" value="1"/>
</dbReference>
<sequence>MQVIPVGPEAALVEVGEADAALGLALWARGRVPATEIVPAARTVLFDGLADPVALAGQLADWPGEAPTPEGEVVEVPVLYDGPDLATVAETWGLDGPDQVAGRHTEQEHLVAFCGFAPGFSYLTGHPALPEVPRRDTPRARVAPGSVALAGPFTGIYPSASPGGWQIVGRTEATLWDPTREPAALLPPGTRVRFVAA</sequence>
<dbReference type="GO" id="GO:0005524">
    <property type="term" value="F:ATP binding"/>
    <property type="evidence" value="ECO:0007669"/>
    <property type="project" value="UniProtKB-KW"/>
</dbReference>
<dbReference type="EMBL" id="JACYXZ010000002">
    <property type="protein sequence ID" value="MBD8869668.1"/>
    <property type="molecule type" value="Genomic_DNA"/>
</dbReference>
<organism evidence="5 6">
    <name type="scientific">Nocardioides donggukensis</name>
    <dbReference type="NCBI Taxonomy" id="2774019"/>
    <lineage>
        <taxon>Bacteria</taxon>
        <taxon>Bacillati</taxon>
        <taxon>Actinomycetota</taxon>
        <taxon>Actinomycetes</taxon>
        <taxon>Propionibacteriales</taxon>
        <taxon>Nocardioidaceae</taxon>
        <taxon>Nocardioides</taxon>
    </lineage>
</organism>
<evidence type="ECO:0000259" key="4">
    <source>
        <dbReference type="SMART" id="SM00796"/>
    </source>
</evidence>
<evidence type="ECO:0000256" key="3">
    <source>
        <dbReference type="ARBA" id="ARBA00022840"/>
    </source>
</evidence>
<reference evidence="5" key="1">
    <citation type="submission" date="2020-09" db="EMBL/GenBank/DDBJ databases">
        <title>Nocardioides sp. strain MJB4 16S ribosomal RNA gene Genome sequencing and assembly.</title>
        <authorList>
            <person name="Kim I."/>
        </authorList>
    </citation>
    <scope>NUCLEOTIDE SEQUENCE</scope>
    <source>
        <strain evidence="5">MJB4</strain>
    </source>
</reference>
<dbReference type="RefSeq" id="WP_192142524.1">
    <property type="nucleotide sequence ID" value="NZ_JACYXZ010000002.1"/>
</dbReference>
<keyword evidence="1" id="KW-0547">Nucleotide-binding</keyword>
<evidence type="ECO:0000313" key="6">
    <source>
        <dbReference type="Proteomes" id="UP000616839"/>
    </source>
</evidence>
<protein>
    <submittedName>
        <fullName evidence="5">Allophanate hydrolase subunit 1</fullName>
    </submittedName>
</protein>
<dbReference type="SMART" id="SM00796">
    <property type="entry name" value="AHS1"/>
    <property type="match status" value="1"/>
</dbReference>
<gene>
    <name evidence="5" type="ORF">IE331_08525</name>
</gene>
<dbReference type="Pfam" id="PF02682">
    <property type="entry name" value="CT_C_D"/>
    <property type="match status" value="1"/>
</dbReference>
<dbReference type="Gene3D" id="3.30.1360.40">
    <property type="match status" value="1"/>
</dbReference>
<dbReference type="InterPro" id="IPR010016">
    <property type="entry name" value="PxpB"/>
</dbReference>
<dbReference type="Proteomes" id="UP000616839">
    <property type="component" value="Unassembled WGS sequence"/>
</dbReference>
<keyword evidence="3" id="KW-0067">ATP-binding</keyword>
<comment type="caution">
    <text evidence="5">The sequence shown here is derived from an EMBL/GenBank/DDBJ whole genome shotgun (WGS) entry which is preliminary data.</text>
</comment>
<dbReference type="InterPro" id="IPR029000">
    <property type="entry name" value="Cyclophilin-like_dom_sf"/>
</dbReference>
<dbReference type="PANTHER" id="PTHR34698:SF2">
    <property type="entry name" value="5-OXOPROLINASE SUBUNIT B"/>
    <property type="match status" value="1"/>
</dbReference>
<dbReference type="Gene3D" id="2.40.100.10">
    <property type="entry name" value="Cyclophilin-like"/>
    <property type="match status" value="1"/>
</dbReference>
<evidence type="ECO:0000256" key="1">
    <source>
        <dbReference type="ARBA" id="ARBA00022741"/>
    </source>
</evidence>
<dbReference type="GO" id="GO:0016787">
    <property type="term" value="F:hydrolase activity"/>
    <property type="evidence" value="ECO:0007669"/>
    <property type="project" value="UniProtKB-KW"/>
</dbReference>
<dbReference type="AlphaFoldDB" id="A0A927PZ73"/>
<name>A0A927PZ73_9ACTN</name>
<evidence type="ECO:0000256" key="2">
    <source>
        <dbReference type="ARBA" id="ARBA00022801"/>
    </source>
</evidence>
<keyword evidence="6" id="KW-1185">Reference proteome</keyword>
<feature type="domain" description="Carboxyltransferase" evidence="4">
    <location>
        <begin position="1"/>
        <end position="186"/>
    </location>
</feature>
<proteinExistence type="predicted"/>
<dbReference type="PANTHER" id="PTHR34698">
    <property type="entry name" value="5-OXOPROLINASE SUBUNIT B"/>
    <property type="match status" value="1"/>
</dbReference>
<dbReference type="InterPro" id="IPR003833">
    <property type="entry name" value="CT_C_D"/>
</dbReference>
<keyword evidence="2 5" id="KW-0378">Hydrolase</keyword>
<evidence type="ECO:0000313" key="5">
    <source>
        <dbReference type="EMBL" id="MBD8869668.1"/>
    </source>
</evidence>